<organism evidence="1 2">
    <name type="scientific">Marchantia polymorpha</name>
    <name type="common">Common liverwort</name>
    <name type="synonym">Marchantia aquatica</name>
    <dbReference type="NCBI Taxonomy" id="3197"/>
    <lineage>
        <taxon>Eukaryota</taxon>
        <taxon>Viridiplantae</taxon>
        <taxon>Streptophyta</taxon>
        <taxon>Embryophyta</taxon>
        <taxon>Marchantiophyta</taxon>
        <taxon>Marchantiopsida</taxon>
        <taxon>Marchantiidae</taxon>
        <taxon>Marchantiales</taxon>
        <taxon>Marchantiaceae</taxon>
        <taxon>Marchantia</taxon>
    </lineage>
</organism>
<dbReference type="Gramene" id="Mp4g17870.1">
    <property type="protein sequence ID" value="Mp4g17870.1.cds"/>
    <property type="gene ID" value="Mp4g17870"/>
</dbReference>
<dbReference type="Proteomes" id="UP000244005">
    <property type="component" value="Unassembled WGS sequence"/>
</dbReference>
<proteinExistence type="predicted"/>
<reference evidence="2" key="1">
    <citation type="journal article" date="2017" name="Cell">
        <title>Insights into land plant evolution garnered from the Marchantia polymorpha genome.</title>
        <authorList>
            <person name="Bowman J.L."/>
            <person name="Kohchi T."/>
            <person name="Yamato K.T."/>
            <person name="Jenkins J."/>
            <person name="Shu S."/>
            <person name="Ishizaki K."/>
            <person name="Yamaoka S."/>
            <person name="Nishihama R."/>
            <person name="Nakamura Y."/>
            <person name="Berger F."/>
            <person name="Adam C."/>
            <person name="Aki S.S."/>
            <person name="Althoff F."/>
            <person name="Araki T."/>
            <person name="Arteaga-Vazquez M.A."/>
            <person name="Balasubrmanian S."/>
            <person name="Barry K."/>
            <person name="Bauer D."/>
            <person name="Boehm C.R."/>
            <person name="Briginshaw L."/>
            <person name="Caballero-Perez J."/>
            <person name="Catarino B."/>
            <person name="Chen F."/>
            <person name="Chiyoda S."/>
            <person name="Chovatia M."/>
            <person name="Davies K.M."/>
            <person name="Delmans M."/>
            <person name="Demura T."/>
            <person name="Dierschke T."/>
            <person name="Dolan L."/>
            <person name="Dorantes-Acosta A.E."/>
            <person name="Eklund D.M."/>
            <person name="Florent S.N."/>
            <person name="Flores-Sandoval E."/>
            <person name="Fujiyama A."/>
            <person name="Fukuzawa H."/>
            <person name="Galik B."/>
            <person name="Grimanelli D."/>
            <person name="Grimwood J."/>
            <person name="Grossniklaus U."/>
            <person name="Hamada T."/>
            <person name="Haseloff J."/>
            <person name="Hetherington A.J."/>
            <person name="Higo A."/>
            <person name="Hirakawa Y."/>
            <person name="Hundley H.N."/>
            <person name="Ikeda Y."/>
            <person name="Inoue K."/>
            <person name="Inoue S.I."/>
            <person name="Ishida S."/>
            <person name="Jia Q."/>
            <person name="Kakita M."/>
            <person name="Kanazawa T."/>
            <person name="Kawai Y."/>
            <person name="Kawashima T."/>
            <person name="Kennedy M."/>
            <person name="Kinose K."/>
            <person name="Kinoshita T."/>
            <person name="Kohara Y."/>
            <person name="Koide E."/>
            <person name="Komatsu K."/>
            <person name="Kopischke S."/>
            <person name="Kubo M."/>
            <person name="Kyozuka J."/>
            <person name="Lagercrantz U."/>
            <person name="Lin S.S."/>
            <person name="Lindquist E."/>
            <person name="Lipzen A.M."/>
            <person name="Lu C.W."/>
            <person name="De Luna E."/>
            <person name="Martienssen R.A."/>
            <person name="Minamino N."/>
            <person name="Mizutani M."/>
            <person name="Mizutani M."/>
            <person name="Mochizuki N."/>
            <person name="Monte I."/>
            <person name="Mosher R."/>
            <person name="Nagasaki H."/>
            <person name="Nakagami H."/>
            <person name="Naramoto S."/>
            <person name="Nishitani K."/>
            <person name="Ohtani M."/>
            <person name="Okamoto T."/>
            <person name="Okumura M."/>
            <person name="Phillips J."/>
            <person name="Pollak B."/>
            <person name="Reinders A."/>
            <person name="Rovekamp M."/>
            <person name="Sano R."/>
            <person name="Sawa S."/>
            <person name="Schmid M.W."/>
            <person name="Shirakawa M."/>
            <person name="Solano R."/>
            <person name="Spunde A."/>
            <person name="Suetsugu N."/>
            <person name="Sugano S."/>
            <person name="Sugiyama A."/>
            <person name="Sun R."/>
            <person name="Suzuki Y."/>
            <person name="Takenaka M."/>
            <person name="Takezawa D."/>
            <person name="Tomogane H."/>
            <person name="Tsuzuki M."/>
            <person name="Ueda T."/>
            <person name="Umeda M."/>
            <person name="Ward J.M."/>
            <person name="Watanabe Y."/>
            <person name="Yazaki K."/>
            <person name="Yokoyama R."/>
            <person name="Yoshitake Y."/>
            <person name="Yotsui I."/>
            <person name="Zachgo S."/>
            <person name="Schmutz J."/>
        </authorList>
    </citation>
    <scope>NUCLEOTIDE SEQUENCE [LARGE SCALE GENOMIC DNA]</scope>
    <source>
        <strain evidence="2">Tak-1</strain>
    </source>
</reference>
<keyword evidence="2" id="KW-1185">Reference proteome</keyword>
<evidence type="ECO:0000313" key="2">
    <source>
        <dbReference type="Proteomes" id="UP000244005"/>
    </source>
</evidence>
<sequence>MCRPIADSIHCLLEAWLFSSMGFQTKARFLHNLYHISFLSTVLYLDAFGGAKSKELVDLIPNSVCELFA</sequence>
<dbReference type="EMBL" id="KZ772713">
    <property type="protein sequence ID" value="PTQ40173.1"/>
    <property type="molecule type" value="Genomic_DNA"/>
</dbReference>
<gene>
    <name evidence="1" type="ORF">MARPO_0041s0068</name>
</gene>
<dbReference type="AlphaFoldDB" id="A0A2R6X242"/>
<accession>A0A2R6X242</accession>
<name>A0A2R6X242_MARPO</name>
<evidence type="ECO:0000313" key="1">
    <source>
        <dbReference type="EMBL" id="PTQ40173.1"/>
    </source>
</evidence>
<protein>
    <submittedName>
        <fullName evidence="1">Uncharacterized protein</fullName>
    </submittedName>
</protein>